<feature type="compositionally biased region" description="Basic and acidic residues" evidence="1">
    <location>
        <begin position="522"/>
        <end position="570"/>
    </location>
</feature>
<evidence type="ECO:0000313" key="3">
    <source>
        <dbReference type="Proteomes" id="UP000030655"/>
    </source>
</evidence>
<dbReference type="EMBL" id="KK365138">
    <property type="protein sequence ID" value="KCZ81706.1"/>
    <property type="molecule type" value="Genomic_DNA"/>
</dbReference>
<protein>
    <submittedName>
        <fullName evidence="2">Uncharacterized protein</fullName>
    </submittedName>
</protein>
<dbReference type="VEuPathDB" id="MicrosporidiaDB:H312_00884"/>
<dbReference type="HOGENOM" id="CLU_422085_0_0_1"/>
<dbReference type="AlphaFoldDB" id="A0A059F426"/>
<organism evidence="2 3">
    <name type="scientific">Anncaliia algerae PRA339</name>
    <dbReference type="NCBI Taxonomy" id="1288291"/>
    <lineage>
        <taxon>Eukaryota</taxon>
        <taxon>Fungi</taxon>
        <taxon>Fungi incertae sedis</taxon>
        <taxon>Microsporidia</taxon>
        <taxon>Tubulinosematoidea</taxon>
        <taxon>Tubulinosematidae</taxon>
        <taxon>Anncaliia</taxon>
    </lineage>
</organism>
<dbReference type="OrthoDB" id="10472479at2759"/>
<evidence type="ECO:0000256" key="1">
    <source>
        <dbReference type="SAM" id="MobiDB-lite"/>
    </source>
</evidence>
<feature type="region of interest" description="Disordered" evidence="1">
    <location>
        <begin position="461"/>
        <end position="483"/>
    </location>
</feature>
<dbReference type="STRING" id="1288291.A0A059F426"/>
<name>A0A059F426_9MICR</name>
<gene>
    <name evidence="2" type="ORF">H312_00884</name>
</gene>
<feature type="region of interest" description="Disordered" evidence="1">
    <location>
        <begin position="509"/>
        <end position="570"/>
    </location>
</feature>
<dbReference type="Proteomes" id="UP000030655">
    <property type="component" value="Unassembled WGS sequence"/>
</dbReference>
<evidence type="ECO:0000313" key="2">
    <source>
        <dbReference type="EMBL" id="KCZ81706.1"/>
    </source>
</evidence>
<accession>A0A059F426</accession>
<reference evidence="3" key="1">
    <citation type="submission" date="2013-02" db="EMBL/GenBank/DDBJ databases">
        <authorList>
            <consortium name="The Broad Institute Genome Sequencing Platform"/>
            <person name="Cuomo C."/>
            <person name="Becnel J."/>
            <person name="Sanscrainte N."/>
            <person name="Walker B."/>
            <person name="Young S.K."/>
            <person name="Zeng Q."/>
            <person name="Gargeya S."/>
            <person name="Fitzgerald M."/>
            <person name="Haas B."/>
            <person name="Abouelleil A."/>
            <person name="Alvarado L."/>
            <person name="Arachchi H.M."/>
            <person name="Berlin A.M."/>
            <person name="Chapman S.B."/>
            <person name="Dewar J."/>
            <person name="Goldberg J."/>
            <person name="Griggs A."/>
            <person name="Gujja S."/>
            <person name="Hansen M."/>
            <person name="Howarth C."/>
            <person name="Imamovic A."/>
            <person name="Larimer J."/>
            <person name="McCowan C."/>
            <person name="Murphy C."/>
            <person name="Neiman D."/>
            <person name="Pearson M."/>
            <person name="Priest M."/>
            <person name="Roberts A."/>
            <person name="Saif S."/>
            <person name="Shea T."/>
            <person name="Sisk P."/>
            <person name="Sykes S."/>
            <person name="Wortman J."/>
            <person name="Nusbaum C."/>
            <person name="Birren B."/>
        </authorList>
    </citation>
    <scope>NUCLEOTIDE SEQUENCE [LARGE SCALE GENOMIC DNA]</scope>
    <source>
        <strain evidence="3">PRA339</strain>
    </source>
</reference>
<reference evidence="2 3" key="2">
    <citation type="submission" date="2014-03" db="EMBL/GenBank/DDBJ databases">
        <title>The Genome Sequence of Anncaliia algerae insect isolate PRA339.</title>
        <authorList>
            <consortium name="The Broad Institute Genome Sequencing Platform"/>
            <consortium name="The Broad Institute Genome Sequencing Center for Infectious Disease"/>
            <person name="Cuomo C."/>
            <person name="Becnel J."/>
            <person name="Sanscrainte N."/>
            <person name="Walker B."/>
            <person name="Young S.K."/>
            <person name="Zeng Q."/>
            <person name="Gargeya S."/>
            <person name="Fitzgerald M."/>
            <person name="Haas B."/>
            <person name="Abouelleil A."/>
            <person name="Alvarado L."/>
            <person name="Arachchi H.M."/>
            <person name="Berlin A.M."/>
            <person name="Chapman S.B."/>
            <person name="Dewar J."/>
            <person name="Goldberg J."/>
            <person name="Griggs A."/>
            <person name="Gujja S."/>
            <person name="Hansen M."/>
            <person name="Howarth C."/>
            <person name="Imamovic A."/>
            <person name="Larimer J."/>
            <person name="McCowan C."/>
            <person name="Murphy C."/>
            <person name="Neiman D."/>
            <person name="Pearson M."/>
            <person name="Priest M."/>
            <person name="Roberts A."/>
            <person name="Saif S."/>
            <person name="Shea T."/>
            <person name="Sisk P."/>
            <person name="Sykes S."/>
            <person name="Wortman J."/>
            <person name="Nusbaum C."/>
            <person name="Birren B."/>
        </authorList>
    </citation>
    <scope>NUCLEOTIDE SEQUENCE [LARGE SCALE GENOMIC DNA]</scope>
    <source>
        <strain evidence="2 3">PRA339</strain>
    </source>
</reference>
<keyword evidence="3" id="KW-1185">Reference proteome</keyword>
<proteinExistence type="predicted"/>
<feature type="compositionally biased region" description="Polar residues" evidence="1">
    <location>
        <begin position="509"/>
        <end position="521"/>
    </location>
</feature>
<sequence length="649" mass="70130">MLIYYFVNTLAEIFQQVDLEKIFNEENKNVKKDVKTTTSIIYVNPEKSSLSLSKSSTVPSESEWLFGGISKSVSVSVSDAKSKSLLSDFSSISLSIKSKSISQSSVSQSTVESSVLSAISSSISSQIPVTSSTSSKDEEKAISTKVPLLASQEHQSSRVPGEKYWSTVILEQRPNKVLIDVKTITVIESVISEPKSVPCTSIISKSSAVLSESSSSKSSTSSESVSSIGVIQEIAKIFTGDKTSSVSSISTPIKDNMSSISKAITSVSSSVFSSIATESGINIGEIANIFKDKSSTSSSSTESKSSTCSIIPKSVSEELGKMLPKETSSVVTKTSTVESKVNEIIKKASEALSSVSETIAPKKSTSCSEVSITSEKPSFISSVLSHIDKSSVITSILSKTSDIKSISETPSILKTESPAFLSSVISDFKDILNINKKIESSTMSSTVSSILEKIIPEQKKIPVDKNKPSQTSSESIKPEKSSVVSCTTSKIPSVIKAFSTSVVYKTVTSKKQYPESTTISQKDSEEKDSEEKDSKDGEKKDSKDGEEKEKKGNKENEEKNEESKMDDKNIKVELGLLRKIQKYADADQEDVKETEGKDSKGVTDLISVLKELPDKSQGDKIYVDGDFITKGEKDQKKNFKFEGWISKPN</sequence>